<name>A0A0B6AUW9_PRIM2</name>
<evidence type="ECO:0000313" key="5">
    <source>
        <dbReference type="Proteomes" id="UP000031829"/>
    </source>
</evidence>
<dbReference type="GO" id="GO:0016787">
    <property type="term" value="F:hydrolase activity"/>
    <property type="evidence" value="ECO:0007669"/>
    <property type="project" value="UniProtKB-KW"/>
</dbReference>
<dbReference type="RefSeq" id="WP_034653929.1">
    <property type="nucleotide sequence ID" value="NZ_BCVB01000007.1"/>
</dbReference>
<keyword evidence="2" id="KW-0479">Metal-binding</keyword>
<protein>
    <submittedName>
        <fullName evidence="4">Fumarylacetoacetate (FAA) hydrolase family protein</fullName>
    </submittedName>
</protein>
<keyword evidence="4" id="KW-0378">Hydrolase</keyword>
<evidence type="ECO:0000313" key="4">
    <source>
        <dbReference type="EMBL" id="AJI24448.1"/>
    </source>
</evidence>
<dbReference type="GO" id="GO:0044281">
    <property type="term" value="P:small molecule metabolic process"/>
    <property type="evidence" value="ECO:0007669"/>
    <property type="project" value="UniProtKB-ARBA"/>
</dbReference>
<gene>
    <name evidence="4" type="ORF">BG04_3327</name>
</gene>
<sequence>MKLVNIIEQGKEQAAILDNDSILLIEDINTKYLTNWSTTIWDLIQYKELRHLETWYAHNKFGMNSSFPVLHLQGRKTAPIISNPSKLLGIGFNYAASEEKLKDYNRAIDPVSFLKPATAIIGPDDSIRIPKQSYKTTAEAELAVVIGETCKDIEPDEAINVIAGYTSAIDVTAADIHAANHRYLMRAKSFDTFCSIGSEFITKESISNVKSLQVRTLLNGDMQHENTVSNMIYDIAYCVSFFSKVMTLHPGDIILTGTPGPAVIEDGDCIECHIEGMLPLKNKVKDMKKVPQQI</sequence>
<dbReference type="Proteomes" id="UP000031829">
    <property type="component" value="Chromosome"/>
</dbReference>
<dbReference type="InterPro" id="IPR011234">
    <property type="entry name" value="Fumarylacetoacetase-like_C"/>
</dbReference>
<dbReference type="Gene3D" id="3.90.850.10">
    <property type="entry name" value="Fumarylacetoacetase-like, C-terminal domain"/>
    <property type="match status" value="1"/>
</dbReference>
<dbReference type="InterPro" id="IPR036663">
    <property type="entry name" value="Fumarylacetoacetase_C_sf"/>
</dbReference>
<dbReference type="KEGG" id="bmeg:BG04_3327"/>
<dbReference type="EMBL" id="CP009920">
    <property type="protein sequence ID" value="AJI24448.1"/>
    <property type="molecule type" value="Genomic_DNA"/>
</dbReference>
<evidence type="ECO:0000256" key="1">
    <source>
        <dbReference type="ARBA" id="ARBA00010211"/>
    </source>
</evidence>
<dbReference type="Pfam" id="PF01557">
    <property type="entry name" value="FAA_hydrolase"/>
    <property type="match status" value="1"/>
</dbReference>
<dbReference type="GeneID" id="93641388"/>
<evidence type="ECO:0000259" key="3">
    <source>
        <dbReference type="Pfam" id="PF01557"/>
    </source>
</evidence>
<dbReference type="PANTHER" id="PTHR42796:SF4">
    <property type="entry name" value="FUMARYLACETOACETATE HYDROLASE DOMAIN-CONTAINING PROTEIN 2A"/>
    <property type="match status" value="1"/>
</dbReference>
<reference evidence="4 5" key="1">
    <citation type="journal article" date="2015" name="Genome Announc.">
        <title>Complete genome sequences for 35 biothreat assay-relevant bacillus species.</title>
        <authorList>
            <person name="Johnson S.L."/>
            <person name="Daligault H.E."/>
            <person name="Davenport K.W."/>
            <person name="Jaissle J."/>
            <person name="Frey K.G."/>
            <person name="Ladner J.T."/>
            <person name="Broomall S.M."/>
            <person name="Bishop-Lilly K.A."/>
            <person name="Bruce D.C."/>
            <person name="Gibbons H.S."/>
            <person name="Coyne S.R."/>
            <person name="Lo C.C."/>
            <person name="Meincke L."/>
            <person name="Munk A.C."/>
            <person name="Koroleva G.I."/>
            <person name="Rosenzweig C.N."/>
            <person name="Palacios G.F."/>
            <person name="Redden C.L."/>
            <person name="Minogue T.D."/>
            <person name="Chain P.S."/>
        </authorList>
    </citation>
    <scope>NUCLEOTIDE SEQUENCE [LARGE SCALE GENOMIC DNA]</scope>
    <source>
        <strain evidence="5">ATCC 14581 / DSM 32 / JCM 2506 / NBRC 15308 / NCIMB 9376 / NCTC 10342 / NRRL B-14308 / VKM B-512</strain>
    </source>
</reference>
<dbReference type="GO" id="GO:0046872">
    <property type="term" value="F:metal ion binding"/>
    <property type="evidence" value="ECO:0007669"/>
    <property type="project" value="UniProtKB-KW"/>
</dbReference>
<dbReference type="PANTHER" id="PTHR42796">
    <property type="entry name" value="FUMARYLACETOACETATE HYDROLASE DOMAIN-CONTAINING PROTEIN 2A-RELATED"/>
    <property type="match status" value="1"/>
</dbReference>
<dbReference type="InterPro" id="IPR051121">
    <property type="entry name" value="FAH"/>
</dbReference>
<feature type="domain" description="Fumarylacetoacetase-like C-terminal" evidence="3">
    <location>
        <begin position="88"/>
        <end position="284"/>
    </location>
</feature>
<accession>A0A0B6AUW9</accession>
<comment type="similarity">
    <text evidence="1">Belongs to the FAH family.</text>
</comment>
<organism evidence="4 5">
    <name type="scientific">Priestia megaterium (strain ATCC 14581 / DSM 32 / CCUG 1817 / JCM 2506 / NBRC 15308 / NCIMB 9376 / NCTC 10342 / NRRL B-14308 / VKM B-512 / Ford 19)</name>
    <name type="common">Bacillus megaterium</name>
    <dbReference type="NCBI Taxonomy" id="1348623"/>
    <lineage>
        <taxon>Bacteria</taxon>
        <taxon>Bacillati</taxon>
        <taxon>Bacillota</taxon>
        <taxon>Bacilli</taxon>
        <taxon>Bacillales</taxon>
        <taxon>Bacillaceae</taxon>
        <taxon>Priestia</taxon>
    </lineage>
</organism>
<dbReference type="SUPFAM" id="SSF56529">
    <property type="entry name" value="FAH"/>
    <property type="match status" value="1"/>
</dbReference>
<dbReference type="HOGENOM" id="CLU_028458_3_1_9"/>
<evidence type="ECO:0000256" key="2">
    <source>
        <dbReference type="ARBA" id="ARBA00022723"/>
    </source>
</evidence>
<proteinExistence type="inferred from homology"/>
<dbReference type="AlphaFoldDB" id="A0A0B6AUW9"/>